<protein>
    <recommendedName>
        <fullName evidence="2">Biogenesis of lysosome-related organelles complex 1 subunit 1</fullName>
    </recommendedName>
</protein>
<evidence type="ECO:0000313" key="4">
    <source>
        <dbReference type="EnsemblMetazoa" id="XP_038045248.1"/>
    </source>
</evidence>
<keyword evidence="5" id="KW-1185">Reference proteome</keyword>
<dbReference type="GO" id="GO:0016197">
    <property type="term" value="P:endosomal transport"/>
    <property type="evidence" value="ECO:0007669"/>
    <property type="project" value="TreeGrafter"/>
</dbReference>
<dbReference type="Proteomes" id="UP000887568">
    <property type="component" value="Unplaced"/>
</dbReference>
<dbReference type="PANTHER" id="PTHR13073">
    <property type="entry name" value="BLOC-1 COMPLEX SUBUNIT 1"/>
    <property type="match status" value="1"/>
</dbReference>
<reference evidence="4" key="1">
    <citation type="submission" date="2022-11" db="UniProtKB">
        <authorList>
            <consortium name="EnsemblMetazoa"/>
        </authorList>
    </citation>
    <scope>IDENTIFICATION</scope>
</reference>
<organism evidence="4 5">
    <name type="scientific">Patiria miniata</name>
    <name type="common">Bat star</name>
    <name type="synonym">Asterina miniata</name>
    <dbReference type="NCBI Taxonomy" id="46514"/>
    <lineage>
        <taxon>Eukaryota</taxon>
        <taxon>Metazoa</taxon>
        <taxon>Echinodermata</taxon>
        <taxon>Eleutherozoa</taxon>
        <taxon>Asterozoa</taxon>
        <taxon>Asteroidea</taxon>
        <taxon>Valvatacea</taxon>
        <taxon>Valvatida</taxon>
        <taxon>Asterinidae</taxon>
        <taxon>Patiria</taxon>
    </lineage>
</organism>
<proteinExistence type="inferred from homology"/>
<dbReference type="OrthoDB" id="20018at2759"/>
<evidence type="ECO:0000313" key="5">
    <source>
        <dbReference type="Proteomes" id="UP000887568"/>
    </source>
</evidence>
<name>A0A913Z099_PATMI</name>
<dbReference type="GeneID" id="119719825"/>
<comment type="similarity">
    <text evidence="1">Belongs to the BLOC1S1 family.</text>
</comment>
<sequence length="119" mass="13499">MLASMLKEHQAKQATRKEQQEKRRKEATMAAINVTKALVGNVNNRVSMAYVNEKRLDAEARQLQANAAQFAKQSMQWLSLIENFNTALKELGDVENWAKSIEVDMHTISSAMEYALKDT</sequence>
<evidence type="ECO:0000256" key="1">
    <source>
        <dbReference type="ARBA" id="ARBA00007133"/>
    </source>
</evidence>
<dbReference type="AlphaFoldDB" id="A0A913Z099"/>
<dbReference type="PANTHER" id="PTHR13073:SF0">
    <property type="entry name" value="BIOGENESIS OF LYSOSOME-RELATED ORGANELLES COMPLEX 1 SUBUNIT 1"/>
    <property type="match status" value="1"/>
</dbReference>
<accession>A0A913Z099</accession>
<evidence type="ECO:0000256" key="2">
    <source>
        <dbReference type="ARBA" id="ARBA00019577"/>
    </source>
</evidence>
<feature type="region of interest" description="Disordered" evidence="3">
    <location>
        <begin position="1"/>
        <end position="27"/>
    </location>
</feature>
<dbReference type="RefSeq" id="XP_038045248.1">
    <property type="nucleotide sequence ID" value="XM_038189320.1"/>
</dbReference>
<dbReference type="OMA" id="WMKIMEY"/>
<dbReference type="InterPro" id="IPR009395">
    <property type="entry name" value="BLOC1S1"/>
</dbReference>
<dbReference type="EnsemblMetazoa" id="XM_038189320.1">
    <property type="protein sequence ID" value="XP_038045248.1"/>
    <property type="gene ID" value="LOC119719825"/>
</dbReference>
<dbReference type="Pfam" id="PF06320">
    <property type="entry name" value="GCN5L1"/>
    <property type="match status" value="1"/>
</dbReference>
<dbReference type="CTD" id="2647"/>
<dbReference type="GO" id="GO:0031083">
    <property type="term" value="C:BLOC-1 complex"/>
    <property type="evidence" value="ECO:0007669"/>
    <property type="project" value="InterPro"/>
</dbReference>
<evidence type="ECO:0000256" key="3">
    <source>
        <dbReference type="SAM" id="MobiDB-lite"/>
    </source>
</evidence>